<evidence type="ECO:0000313" key="2">
    <source>
        <dbReference type="Proteomes" id="UP001219525"/>
    </source>
</evidence>
<keyword evidence="2" id="KW-1185">Reference proteome</keyword>
<protein>
    <submittedName>
        <fullName evidence="1">Uncharacterized protein</fullName>
    </submittedName>
</protein>
<comment type="caution">
    <text evidence="1">The sequence shown here is derived from an EMBL/GenBank/DDBJ whole genome shotgun (WGS) entry which is preliminary data.</text>
</comment>
<evidence type="ECO:0000313" key="1">
    <source>
        <dbReference type="EMBL" id="KAJ7200101.1"/>
    </source>
</evidence>
<reference evidence="1" key="1">
    <citation type="submission" date="2023-03" db="EMBL/GenBank/DDBJ databases">
        <title>Massive genome expansion in bonnet fungi (Mycena s.s.) driven by repeated elements and novel gene families across ecological guilds.</title>
        <authorList>
            <consortium name="Lawrence Berkeley National Laboratory"/>
            <person name="Harder C.B."/>
            <person name="Miyauchi S."/>
            <person name="Viragh M."/>
            <person name="Kuo A."/>
            <person name="Thoen E."/>
            <person name="Andreopoulos B."/>
            <person name="Lu D."/>
            <person name="Skrede I."/>
            <person name="Drula E."/>
            <person name="Henrissat B."/>
            <person name="Morin E."/>
            <person name="Kohler A."/>
            <person name="Barry K."/>
            <person name="LaButti K."/>
            <person name="Morin E."/>
            <person name="Salamov A."/>
            <person name="Lipzen A."/>
            <person name="Mereny Z."/>
            <person name="Hegedus B."/>
            <person name="Baldrian P."/>
            <person name="Stursova M."/>
            <person name="Weitz H."/>
            <person name="Taylor A."/>
            <person name="Grigoriev I.V."/>
            <person name="Nagy L.G."/>
            <person name="Martin F."/>
            <person name="Kauserud H."/>
        </authorList>
    </citation>
    <scope>NUCLEOTIDE SEQUENCE</scope>
    <source>
        <strain evidence="1">9144</strain>
    </source>
</reference>
<proteinExistence type="predicted"/>
<organism evidence="1 2">
    <name type="scientific">Mycena pura</name>
    <dbReference type="NCBI Taxonomy" id="153505"/>
    <lineage>
        <taxon>Eukaryota</taxon>
        <taxon>Fungi</taxon>
        <taxon>Dikarya</taxon>
        <taxon>Basidiomycota</taxon>
        <taxon>Agaricomycotina</taxon>
        <taxon>Agaricomycetes</taxon>
        <taxon>Agaricomycetidae</taxon>
        <taxon>Agaricales</taxon>
        <taxon>Marasmiineae</taxon>
        <taxon>Mycenaceae</taxon>
        <taxon>Mycena</taxon>
    </lineage>
</organism>
<dbReference type="AlphaFoldDB" id="A0AAD6V3W7"/>
<name>A0AAD6V3W7_9AGAR</name>
<sequence length="295" mass="33359">MDENPPPPPPVTKVRAYRRLPVPKLTIPTIESIRAKGTFSASDSSVVPSPSSASTQISLRAPKRTCWQKMDHVLTPYGFDSLGEFLSVLFHPRKRGEKDLRSRSHRHTVAAFLKGQSKITMADIIPLIFNHHHSRPKRRDADQYSAAFSPTKPLSHIRYARPCLSSWATRLVGDRIYYRVGQLARKNRTDARTCRHLRATTNKRTNSKDVIEWEDVAISVEELAALYQQEDEFLWYLTECFAASRKGGKVIARKIRPHPIIQVGAISSFITSRNRYASGDLGLPLGLWLFACLVA</sequence>
<accession>A0AAD6V3W7</accession>
<gene>
    <name evidence="1" type="ORF">GGX14DRAFT_524890</name>
</gene>
<dbReference type="EMBL" id="JARJCW010000064">
    <property type="protein sequence ID" value="KAJ7200101.1"/>
    <property type="molecule type" value="Genomic_DNA"/>
</dbReference>
<dbReference type="Proteomes" id="UP001219525">
    <property type="component" value="Unassembled WGS sequence"/>
</dbReference>